<sequence>MKRSLLFSERVLIQTLLAKQDPLDDLFVVEEYIPWPQDGGKRQFNSDFALNFTTPLPRMGNRTVKAKSIHYRCIGSELFLVTEPSGRPVRLELLNGPAVPKKLFAEAISLIEETISSNLIQGWQGEIKSAPFLRIFDFEDSVLFLVSSIIDVKRFAGHSSVSFESESCRLQANVDAKEGCSVEGIVYR</sequence>
<dbReference type="RefSeq" id="WP_146436537.1">
    <property type="nucleotide sequence ID" value="NZ_SJPF01000007.1"/>
</dbReference>
<dbReference type="AlphaFoldDB" id="A0A5C5UVR0"/>
<evidence type="ECO:0000313" key="1">
    <source>
        <dbReference type="EMBL" id="TWT29627.1"/>
    </source>
</evidence>
<protein>
    <submittedName>
        <fullName evidence="1">Uncharacterized protein</fullName>
    </submittedName>
</protein>
<name>A0A5C5UVR0_9BACT</name>
<reference evidence="1 2" key="1">
    <citation type="submission" date="2019-02" db="EMBL/GenBank/DDBJ databases">
        <title>Deep-cultivation of Planctomycetes and their phenomic and genomic characterization uncovers novel biology.</title>
        <authorList>
            <person name="Wiegand S."/>
            <person name="Jogler M."/>
            <person name="Boedeker C."/>
            <person name="Pinto D."/>
            <person name="Vollmers J."/>
            <person name="Rivas-Marin E."/>
            <person name="Kohn T."/>
            <person name="Peeters S.H."/>
            <person name="Heuer A."/>
            <person name="Rast P."/>
            <person name="Oberbeckmann S."/>
            <person name="Bunk B."/>
            <person name="Jeske O."/>
            <person name="Meyerdierks A."/>
            <person name="Storesund J.E."/>
            <person name="Kallscheuer N."/>
            <person name="Luecker S."/>
            <person name="Lage O.M."/>
            <person name="Pohl T."/>
            <person name="Merkel B.J."/>
            <person name="Hornburger P."/>
            <person name="Mueller R.-W."/>
            <person name="Bruemmer F."/>
            <person name="Labrenz M."/>
            <person name="Spormann A.M."/>
            <person name="Op Den Camp H."/>
            <person name="Overmann J."/>
            <person name="Amann R."/>
            <person name="Jetten M.S.M."/>
            <person name="Mascher T."/>
            <person name="Medema M.H."/>
            <person name="Devos D.P."/>
            <person name="Kaster A.-K."/>
            <person name="Ovreas L."/>
            <person name="Rohde M."/>
            <person name="Galperin M.Y."/>
            <person name="Jogler C."/>
        </authorList>
    </citation>
    <scope>NUCLEOTIDE SEQUENCE [LARGE SCALE GENOMIC DNA]</scope>
    <source>
        <strain evidence="1 2">Enr8</strain>
    </source>
</reference>
<keyword evidence="2" id="KW-1185">Reference proteome</keyword>
<comment type="caution">
    <text evidence="1">The sequence shown here is derived from an EMBL/GenBank/DDBJ whole genome shotgun (WGS) entry which is preliminary data.</text>
</comment>
<dbReference type="Proteomes" id="UP000318878">
    <property type="component" value="Unassembled WGS sequence"/>
</dbReference>
<proteinExistence type="predicted"/>
<dbReference type="EMBL" id="SJPF01000007">
    <property type="protein sequence ID" value="TWT29627.1"/>
    <property type="molecule type" value="Genomic_DNA"/>
</dbReference>
<accession>A0A5C5UVR0</accession>
<organism evidence="1 2">
    <name type="scientific">Blastopirellula retiformator</name>
    <dbReference type="NCBI Taxonomy" id="2527970"/>
    <lineage>
        <taxon>Bacteria</taxon>
        <taxon>Pseudomonadati</taxon>
        <taxon>Planctomycetota</taxon>
        <taxon>Planctomycetia</taxon>
        <taxon>Pirellulales</taxon>
        <taxon>Pirellulaceae</taxon>
        <taxon>Blastopirellula</taxon>
    </lineage>
</organism>
<gene>
    <name evidence="1" type="ORF">Enr8_48150</name>
</gene>
<evidence type="ECO:0000313" key="2">
    <source>
        <dbReference type="Proteomes" id="UP000318878"/>
    </source>
</evidence>